<protein>
    <submittedName>
        <fullName evidence="7">OLIGOPEPTIDE ABC TRANSPORTER ATP-BINDING PROTEIN</fullName>
    </submittedName>
</protein>
<comment type="similarity">
    <text evidence="1">Belongs to the ABC transporter superfamily.</text>
</comment>
<dbReference type="PROSITE" id="PS00211">
    <property type="entry name" value="ABC_TRANSPORTER_1"/>
    <property type="match status" value="1"/>
</dbReference>
<evidence type="ECO:0000256" key="2">
    <source>
        <dbReference type="ARBA" id="ARBA00022448"/>
    </source>
</evidence>
<evidence type="ECO:0000256" key="5">
    <source>
        <dbReference type="SAM" id="Coils"/>
    </source>
</evidence>
<reference evidence="7 8" key="1">
    <citation type="journal article" date="2001" name="Nucleic Acids Res.">
        <title>The complete genome sequence of the murine respiratory pathogen Mycoplasma pulmonis.</title>
        <authorList>
            <person name="Chambaud I."/>
            <person name="Heilig R."/>
            <person name="Ferris S."/>
            <person name="Barbe V."/>
            <person name="Samson D."/>
            <person name="Galisson F."/>
            <person name="Moszer I."/>
            <person name="Dybvig K."/>
            <person name="Wroblewski H."/>
            <person name="Viari A."/>
            <person name="Rocha E.P.C."/>
            <person name="Blanchard A."/>
        </authorList>
    </citation>
    <scope>NUCLEOTIDE SEQUENCE [LARGE SCALE GENOMIC DNA]</scope>
    <source>
        <strain evidence="7 8">UAB CTIP</strain>
    </source>
</reference>
<dbReference type="PIR" id="F90547">
    <property type="entry name" value="F90547"/>
</dbReference>
<dbReference type="InterPro" id="IPR003439">
    <property type="entry name" value="ABC_transporter-like_ATP-bd"/>
</dbReference>
<evidence type="ECO:0000256" key="4">
    <source>
        <dbReference type="ARBA" id="ARBA00022840"/>
    </source>
</evidence>
<dbReference type="InterPro" id="IPR013563">
    <property type="entry name" value="Oligopep_ABC_C"/>
</dbReference>
<dbReference type="RefSeq" id="WP_010925090.1">
    <property type="nucleotide sequence ID" value="NC_002771.1"/>
</dbReference>
<dbReference type="BioCyc" id="MPUL272635:G1GT6-287-MONOMER"/>
<evidence type="ECO:0000313" key="8">
    <source>
        <dbReference type="Proteomes" id="UP000000528"/>
    </source>
</evidence>
<dbReference type="InterPro" id="IPR050319">
    <property type="entry name" value="ABC_transp_ATP-bind"/>
</dbReference>
<dbReference type="KEGG" id="mpu:MYPU_2860"/>
<evidence type="ECO:0000256" key="3">
    <source>
        <dbReference type="ARBA" id="ARBA00022741"/>
    </source>
</evidence>
<dbReference type="PROSITE" id="PS50893">
    <property type="entry name" value="ABC_TRANSPORTER_2"/>
    <property type="match status" value="1"/>
</dbReference>
<dbReference type="HOGENOM" id="CLU_000604_73_2_14"/>
<dbReference type="eggNOG" id="COG4608">
    <property type="taxonomic scope" value="Bacteria"/>
</dbReference>
<dbReference type="Proteomes" id="UP000000528">
    <property type="component" value="Chromosome"/>
</dbReference>
<keyword evidence="4 7" id="KW-0067">ATP-binding</keyword>
<dbReference type="SUPFAM" id="SSF52540">
    <property type="entry name" value="P-loop containing nucleoside triphosphate hydrolases"/>
    <property type="match status" value="1"/>
</dbReference>
<dbReference type="InterPro" id="IPR027417">
    <property type="entry name" value="P-loop_NTPase"/>
</dbReference>
<dbReference type="SMART" id="SM00382">
    <property type="entry name" value="AAA"/>
    <property type="match status" value="1"/>
</dbReference>
<dbReference type="PANTHER" id="PTHR43776">
    <property type="entry name" value="TRANSPORT ATP-BINDING PROTEIN"/>
    <property type="match status" value="1"/>
</dbReference>
<dbReference type="Pfam" id="PF00005">
    <property type="entry name" value="ABC_tran"/>
    <property type="match status" value="2"/>
</dbReference>
<sequence length="781" mass="92899">MNKESKTILEVKNLKKFFHNKFGIVNAVDNVEFSVKEGEIVGLIGESGSGKTTVGRSLIRLYDDYSGVVILNGKPISGKRISRKKEKFLRKNMQMIFQDPHASLNGQKNIFSILKEPLVVNGILKQELKDVLKDLSLVQQNFYYTFRDKFNDTKLENFEFKYESAKKALGSWEEKLEKLTFSPEEKFDDLFNSYFNFYESNYSIQSLVINNEYRNYDKLYNFYFEKQKDYRNKVNIDQDKIELATIREQIELYNKYHKKSEDYYKAKELYDKNKKLLGEFKKSFATKKENAVNMIKSYINEFFLEYKLANSKAWDTTSNEEWSYYKLIATVNKISYKLLKVSFFKNLLNTNLLFFLKFNEVRFLIEQIKKYNEDFIYKFNLPKTFSKGFEKKLVLEIYDAYKFKIDKYLQRAQEHKNLYLKEKADFENRKAQSKKSFAFNSENNKDFLPTIQKLKDEYEKAKKIFDQGVEKFNIEFNSRQEKRDKRLKELESLWQEEILDVQKRIKAIFAKKHTEFLNFVKDQLSQKGKDKKEINLIVSQYDNILKEKEKNFNNFEKEIMVIQRGYENIKILYGIESDNKFFKYYNKVFYPQIIKKVILQEKIYKALEDVGLLKQFAYRYPHEFSGGQRQRIVIARALIVDPKLIIADEPIASLDISIQAQIVNLLKELGKEKNIGIVFIAHDLSMVEYIADKILIMHLGKIVERGKTEKIYENPIHKYTINLFNSIPKMANANEPFKKSNFDISYLDEQKFPNKISYFDVEDQHQVLATAKQFQEWVKAK</sequence>
<feature type="domain" description="ABC transporter" evidence="6">
    <location>
        <begin position="9"/>
        <end position="724"/>
    </location>
</feature>
<dbReference type="AlphaFoldDB" id="Q98QS5"/>
<keyword evidence="8" id="KW-1185">Reference proteome</keyword>
<dbReference type="GO" id="GO:0055085">
    <property type="term" value="P:transmembrane transport"/>
    <property type="evidence" value="ECO:0007669"/>
    <property type="project" value="UniProtKB-ARBA"/>
</dbReference>
<dbReference type="PANTHER" id="PTHR43776:SF7">
    <property type="entry name" value="D,D-DIPEPTIDE TRANSPORT ATP-BINDING PROTEIN DDPF-RELATED"/>
    <property type="match status" value="1"/>
</dbReference>
<dbReference type="Gene3D" id="3.40.50.300">
    <property type="entry name" value="P-loop containing nucleotide triphosphate hydrolases"/>
    <property type="match status" value="2"/>
</dbReference>
<keyword evidence="5" id="KW-0175">Coiled coil</keyword>
<evidence type="ECO:0000313" key="7">
    <source>
        <dbReference type="EMBL" id="CAC13459.1"/>
    </source>
</evidence>
<dbReference type="GO" id="GO:0005524">
    <property type="term" value="F:ATP binding"/>
    <property type="evidence" value="ECO:0007669"/>
    <property type="project" value="UniProtKB-KW"/>
</dbReference>
<evidence type="ECO:0000259" key="6">
    <source>
        <dbReference type="PROSITE" id="PS50893"/>
    </source>
</evidence>
<dbReference type="GO" id="GO:0015833">
    <property type="term" value="P:peptide transport"/>
    <property type="evidence" value="ECO:0007669"/>
    <property type="project" value="InterPro"/>
</dbReference>
<proteinExistence type="inferred from homology"/>
<organism evidence="8">
    <name type="scientific">Mycoplasmopsis pulmonis (strain UAB CTIP)</name>
    <name type="common">Mycoplasma pulmonis</name>
    <dbReference type="NCBI Taxonomy" id="272635"/>
    <lineage>
        <taxon>Bacteria</taxon>
        <taxon>Bacillati</taxon>
        <taxon>Mycoplasmatota</taxon>
        <taxon>Mycoplasmoidales</taxon>
        <taxon>Metamycoplasmataceae</taxon>
        <taxon>Mycoplasmopsis</taxon>
    </lineage>
</organism>
<dbReference type="GO" id="GO:0016887">
    <property type="term" value="F:ATP hydrolysis activity"/>
    <property type="evidence" value="ECO:0007669"/>
    <property type="project" value="InterPro"/>
</dbReference>
<dbReference type="EMBL" id="AL445564">
    <property type="protein sequence ID" value="CAC13459.1"/>
    <property type="molecule type" value="Genomic_DNA"/>
</dbReference>
<dbReference type="Pfam" id="PF08352">
    <property type="entry name" value="oligo_HPY"/>
    <property type="match status" value="1"/>
</dbReference>
<accession>Q98QS5</accession>
<keyword evidence="3" id="KW-0547">Nucleotide-binding</keyword>
<keyword evidence="2" id="KW-0813">Transport</keyword>
<dbReference type="InterPro" id="IPR017871">
    <property type="entry name" value="ABC_transporter-like_CS"/>
</dbReference>
<dbReference type="STRING" id="272635.gene:17576876"/>
<feature type="coiled-coil region" evidence="5">
    <location>
        <begin position="409"/>
        <end position="471"/>
    </location>
</feature>
<evidence type="ECO:0000256" key="1">
    <source>
        <dbReference type="ARBA" id="ARBA00005417"/>
    </source>
</evidence>
<name>Q98QS5_MYCPU</name>
<dbReference type="InterPro" id="IPR003593">
    <property type="entry name" value="AAA+_ATPase"/>
</dbReference>
<gene>
    <name evidence="7" type="ordered locus">MYPU_2860</name>
</gene>